<dbReference type="GO" id="GO:0061799">
    <property type="term" value="F:cyclic pyranopterin monophosphate synthase activity"/>
    <property type="evidence" value="ECO:0007669"/>
    <property type="project" value="TreeGrafter"/>
</dbReference>
<dbReference type="InterPro" id="IPR013785">
    <property type="entry name" value="Aldolase_TIM"/>
</dbReference>
<dbReference type="SFLD" id="SFLDG01383">
    <property type="entry name" value="cyclic_pyranopterin_phosphate"/>
    <property type="match status" value="1"/>
</dbReference>
<evidence type="ECO:0000256" key="6">
    <source>
        <dbReference type="ARBA" id="ARBA00022723"/>
    </source>
</evidence>
<dbReference type="InterPro" id="IPR006638">
    <property type="entry name" value="Elp3/MiaA/NifB-like_rSAM"/>
</dbReference>
<feature type="domain" description="Radical SAM core" evidence="15">
    <location>
        <begin position="89"/>
        <end position="314"/>
    </location>
</feature>
<comment type="catalytic activity">
    <reaction evidence="13">
        <text>GTP + AH2 + S-adenosyl-L-methionine = (8S)-3',8-cyclo-7,8-dihydroguanosine 5'-triphosphate + 5'-deoxyadenosine + L-methionine + A + H(+)</text>
        <dbReference type="Rhea" id="RHEA:49576"/>
        <dbReference type="ChEBI" id="CHEBI:13193"/>
        <dbReference type="ChEBI" id="CHEBI:15378"/>
        <dbReference type="ChEBI" id="CHEBI:17319"/>
        <dbReference type="ChEBI" id="CHEBI:17499"/>
        <dbReference type="ChEBI" id="CHEBI:37565"/>
        <dbReference type="ChEBI" id="CHEBI:57844"/>
        <dbReference type="ChEBI" id="CHEBI:59789"/>
        <dbReference type="ChEBI" id="CHEBI:131766"/>
        <dbReference type="EC" id="4.1.99.22"/>
    </reaction>
</comment>
<evidence type="ECO:0000256" key="5">
    <source>
        <dbReference type="ARBA" id="ARBA00022691"/>
    </source>
</evidence>
<dbReference type="Proteomes" id="UP000245946">
    <property type="component" value="Unassembled WGS sequence"/>
</dbReference>
<dbReference type="NCBIfam" id="TIGR02666">
    <property type="entry name" value="moaA"/>
    <property type="match status" value="1"/>
</dbReference>
<keyword evidence="7" id="KW-0547">Nucleotide-binding</keyword>
<dbReference type="SFLD" id="SFLDG01386">
    <property type="entry name" value="main_SPASM_domain-containing"/>
    <property type="match status" value="1"/>
</dbReference>
<keyword evidence="6" id="KW-0479">Metal-binding</keyword>
<dbReference type="InterPro" id="IPR013483">
    <property type="entry name" value="MoaA"/>
</dbReference>
<dbReference type="GO" id="GO:0051539">
    <property type="term" value="F:4 iron, 4 sulfur cluster binding"/>
    <property type="evidence" value="ECO:0007669"/>
    <property type="project" value="UniProtKB-KW"/>
</dbReference>
<reference evidence="16 17" key="1">
    <citation type="journal article" date="2018" name="Mol. Biol. Evol.">
        <title>Broad Genomic Sampling Reveals a Smut Pathogenic Ancestry of the Fungal Clade Ustilaginomycotina.</title>
        <authorList>
            <person name="Kijpornyongpan T."/>
            <person name="Mondo S.J."/>
            <person name="Barry K."/>
            <person name="Sandor L."/>
            <person name="Lee J."/>
            <person name="Lipzen A."/>
            <person name="Pangilinan J."/>
            <person name="LaButti K."/>
            <person name="Hainaut M."/>
            <person name="Henrissat B."/>
            <person name="Grigoriev I.V."/>
            <person name="Spatafora J.W."/>
            <person name="Aime M.C."/>
        </authorList>
    </citation>
    <scope>NUCLEOTIDE SEQUENCE [LARGE SCALE GENOMIC DNA]</scope>
    <source>
        <strain evidence="16 17">MCA 4186</strain>
    </source>
</reference>
<feature type="region of interest" description="Disordered" evidence="14">
    <location>
        <begin position="33"/>
        <end position="63"/>
    </location>
</feature>
<name>A0A316ZAN5_9BASI</name>
<dbReference type="Pfam" id="PF04055">
    <property type="entry name" value="Radical_SAM"/>
    <property type="match status" value="1"/>
</dbReference>
<dbReference type="Gene3D" id="3.20.20.70">
    <property type="entry name" value="Aldolase class I"/>
    <property type="match status" value="1"/>
</dbReference>
<dbReference type="CDD" id="cd21117">
    <property type="entry name" value="Twitch_MoaA"/>
    <property type="match status" value="1"/>
</dbReference>
<dbReference type="InterPro" id="IPR058240">
    <property type="entry name" value="rSAM_sf"/>
</dbReference>
<evidence type="ECO:0000256" key="8">
    <source>
        <dbReference type="ARBA" id="ARBA00023004"/>
    </source>
</evidence>
<comment type="cofactor">
    <cofactor evidence="1">
        <name>[4Fe-4S] cluster</name>
        <dbReference type="ChEBI" id="CHEBI:49883"/>
    </cofactor>
</comment>
<comment type="pathway">
    <text evidence="2">Cofactor biosynthesis; molybdopterin biosynthesis.</text>
</comment>
<keyword evidence="9" id="KW-0411">Iron-sulfur</keyword>
<keyword evidence="8" id="KW-0408">Iron</keyword>
<dbReference type="InterPro" id="IPR050105">
    <property type="entry name" value="MoCo_biosynth_MoaA/MoaC"/>
</dbReference>
<keyword evidence="10" id="KW-0342">GTP-binding</keyword>
<dbReference type="GeneID" id="37266808"/>
<evidence type="ECO:0000256" key="11">
    <source>
        <dbReference type="ARBA" id="ARBA00023150"/>
    </source>
</evidence>
<proteinExistence type="predicted"/>
<keyword evidence="17" id="KW-1185">Reference proteome</keyword>
<dbReference type="PANTHER" id="PTHR22960">
    <property type="entry name" value="MOLYBDOPTERIN COFACTOR SYNTHESIS PROTEIN A"/>
    <property type="match status" value="1"/>
</dbReference>
<keyword evidence="12" id="KW-0456">Lyase</keyword>
<dbReference type="GO" id="GO:0046872">
    <property type="term" value="F:metal ion binding"/>
    <property type="evidence" value="ECO:0007669"/>
    <property type="project" value="UniProtKB-KW"/>
</dbReference>
<keyword evidence="5" id="KW-0949">S-adenosyl-L-methionine</keyword>
<dbReference type="GO" id="GO:0006777">
    <property type="term" value="P:Mo-molybdopterin cofactor biosynthetic process"/>
    <property type="evidence" value="ECO:0007669"/>
    <property type="project" value="UniProtKB-KW"/>
</dbReference>
<dbReference type="EC" id="4.1.99.22" evidence="3"/>
<evidence type="ECO:0000313" key="17">
    <source>
        <dbReference type="Proteomes" id="UP000245946"/>
    </source>
</evidence>
<dbReference type="SMART" id="SM00729">
    <property type="entry name" value="Elp3"/>
    <property type="match status" value="1"/>
</dbReference>
<dbReference type="PROSITE" id="PS51918">
    <property type="entry name" value="RADICAL_SAM"/>
    <property type="match status" value="1"/>
</dbReference>
<organism evidence="16 17">
    <name type="scientific">Tilletiopsis washingtonensis</name>
    <dbReference type="NCBI Taxonomy" id="58919"/>
    <lineage>
        <taxon>Eukaryota</taxon>
        <taxon>Fungi</taxon>
        <taxon>Dikarya</taxon>
        <taxon>Basidiomycota</taxon>
        <taxon>Ustilaginomycotina</taxon>
        <taxon>Exobasidiomycetes</taxon>
        <taxon>Entylomatales</taxon>
        <taxon>Entylomatales incertae sedis</taxon>
        <taxon>Tilletiopsis</taxon>
    </lineage>
</organism>
<evidence type="ECO:0000259" key="15">
    <source>
        <dbReference type="PROSITE" id="PS51918"/>
    </source>
</evidence>
<dbReference type="Pfam" id="PF06463">
    <property type="entry name" value="Mob_synth_C"/>
    <property type="match status" value="1"/>
</dbReference>
<dbReference type="OrthoDB" id="429626at2759"/>
<evidence type="ECO:0000256" key="10">
    <source>
        <dbReference type="ARBA" id="ARBA00023134"/>
    </source>
</evidence>
<dbReference type="RefSeq" id="XP_025598363.1">
    <property type="nucleotide sequence ID" value="XM_025739262.1"/>
</dbReference>
<evidence type="ECO:0000256" key="7">
    <source>
        <dbReference type="ARBA" id="ARBA00022741"/>
    </source>
</evidence>
<dbReference type="GO" id="GO:0061798">
    <property type="term" value="F:GTP 3',8'-cyclase activity"/>
    <property type="evidence" value="ECO:0007669"/>
    <property type="project" value="UniProtKB-EC"/>
</dbReference>
<evidence type="ECO:0000313" key="16">
    <source>
        <dbReference type="EMBL" id="PWN98084.1"/>
    </source>
</evidence>
<evidence type="ECO:0000256" key="13">
    <source>
        <dbReference type="ARBA" id="ARBA00048697"/>
    </source>
</evidence>
<protein>
    <recommendedName>
        <fullName evidence="3">GTP 3',8-cyclase</fullName>
        <ecNumber evidence="3">4.1.99.22</ecNumber>
    </recommendedName>
</protein>
<dbReference type="InterPro" id="IPR040064">
    <property type="entry name" value="MoaA-like"/>
</dbReference>
<evidence type="ECO:0000256" key="2">
    <source>
        <dbReference type="ARBA" id="ARBA00005046"/>
    </source>
</evidence>
<evidence type="ECO:0000256" key="9">
    <source>
        <dbReference type="ARBA" id="ARBA00023014"/>
    </source>
</evidence>
<dbReference type="EMBL" id="KZ819292">
    <property type="protein sequence ID" value="PWN98084.1"/>
    <property type="molecule type" value="Genomic_DNA"/>
</dbReference>
<gene>
    <name evidence="16" type="ORF">FA09DRAFT_16543</name>
</gene>
<dbReference type="GO" id="GO:0005525">
    <property type="term" value="F:GTP binding"/>
    <property type="evidence" value="ECO:0007669"/>
    <property type="project" value="UniProtKB-KW"/>
</dbReference>
<dbReference type="UniPathway" id="UPA00344"/>
<dbReference type="InterPro" id="IPR010505">
    <property type="entry name" value="MoaA_twitch"/>
</dbReference>
<evidence type="ECO:0000256" key="1">
    <source>
        <dbReference type="ARBA" id="ARBA00001966"/>
    </source>
</evidence>
<dbReference type="SFLD" id="SFLDG01067">
    <property type="entry name" value="SPASM/twitch_domain_containing"/>
    <property type="match status" value="1"/>
</dbReference>
<evidence type="ECO:0000256" key="3">
    <source>
        <dbReference type="ARBA" id="ARBA00012167"/>
    </source>
</evidence>
<evidence type="ECO:0000256" key="4">
    <source>
        <dbReference type="ARBA" id="ARBA00022485"/>
    </source>
</evidence>
<accession>A0A316ZAN5</accession>
<keyword evidence="4" id="KW-0004">4Fe-4S</keyword>
<dbReference type="PANTHER" id="PTHR22960:SF0">
    <property type="entry name" value="MOLYBDENUM COFACTOR BIOSYNTHESIS PROTEIN 1"/>
    <property type="match status" value="1"/>
</dbReference>
<dbReference type="PROSITE" id="PS01305">
    <property type="entry name" value="MOAA_NIFB_PQQE"/>
    <property type="match status" value="1"/>
</dbReference>
<dbReference type="SUPFAM" id="SSF102114">
    <property type="entry name" value="Radical SAM enzymes"/>
    <property type="match status" value="1"/>
</dbReference>
<dbReference type="InterPro" id="IPR007197">
    <property type="entry name" value="rSAM"/>
</dbReference>
<sequence>MPAHLLRRPSLVPAAHRLGVAAAAAWRAGGALSPPLARSSSSQRTCAPSTAGSTSAGSDTSTAETLRALARSRIAAAAPHPPLAPLEDRHARQHTYLRISLTERCNLRCTYCMPAEGLADLTPRAELLTPHELQRLATLFVRQGVDKIRLTGGEPTVRRDIVDVVARLASLRSEGLLQLGMTSNGMLLPRLLPSLAAAGLTHLNISLDTLDPHLFELITRRSGAGVARVLAAAEQSVKLGLTTKLNVVVVRGVNDSKDVLDFVEWARHRDIVVRFIEYMPFDGNKWRPEKLVPYRVLLERIVERFGPLEKVGDTANDTSKHWRVPGSRGTIGFITSMTDHFCGTCNRLRITADGNLKVCLFGNTEVSLRDAMRTGLPLELSGVAQTDGPASDEDLLHIVSAAVKRKHAKHAGMSAPEDLARSANRSMIRIGG</sequence>
<dbReference type="InterPro" id="IPR000385">
    <property type="entry name" value="MoaA_NifB_PqqE_Fe-S-bd_CS"/>
</dbReference>
<dbReference type="STRING" id="58919.A0A316ZAN5"/>
<dbReference type="CDD" id="cd01335">
    <property type="entry name" value="Radical_SAM"/>
    <property type="match status" value="1"/>
</dbReference>
<dbReference type="AlphaFoldDB" id="A0A316ZAN5"/>
<keyword evidence="11" id="KW-0501">Molybdenum cofactor biosynthesis</keyword>
<evidence type="ECO:0000256" key="14">
    <source>
        <dbReference type="SAM" id="MobiDB-lite"/>
    </source>
</evidence>
<dbReference type="SFLD" id="SFLDS00029">
    <property type="entry name" value="Radical_SAM"/>
    <property type="match status" value="1"/>
</dbReference>
<evidence type="ECO:0000256" key="12">
    <source>
        <dbReference type="ARBA" id="ARBA00023239"/>
    </source>
</evidence>